<reference evidence="1" key="2">
    <citation type="journal article" date="2019" name="bioRxiv">
        <title>Genomics, evolutionary history and diagnostics of the Alternaria alternata species group including apple and Asian pear pathotypes.</title>
        <authorList>
            <person name="Armitage A.D."/>
            <person name="Cockerton H.M."/>
            <person name="Sreenivasaprasad S."/>
            <person name="Woodhall J.W."/>
            <person name="Lane C.R."/>
            <person name="Harrison R.J."/>
            <person name="Clarkson J.P."/>
        </authorList>
    </citation>
    <scope>NUCLEOTIDE SEQUENCE</scope>
    <source>
        <strain evidence="1">FERA 1164</strain>
    </source>
</reference>
<comment type="caution">
    <text evidence="1">The sequence shown here is derived from an EMBL/GenBank/DDBJ whole genome shotgun (WGS) entry which is preliminary data.</text>
</comment>
<name>A0AB37W5R4_9PLEO</name>
<reference evidence="1" key="1">
    <citation type="submission" date="2017-10" db="EMBL/GenBank/DDBJ databases">
        <authorList>
            <person name="Armitage A.D."/>
            <person name="Barbara D.J."/>
            <person name="Woodhall J.W."/>
            <person name="Sreenivasaprasad S."/>
            <person name="Lane C.R."/>
            <person name="Clarkson J.P."/>
            <person name="Harrison R.J."/>
        </authorList>
    </citation>
    <scope>NUCLEOTIDE SEQUENCE</scope>
    <source>
        <strain evidence="1">FERA 1164</strain>
    </source>
</reference>
<organism evidence="1 2">
    <name type="scientific">Alternaria tenuissima</name>
    <dbReference type="NCBI Taxonomy" id="119927"/>
    <lineage>
        <taxon>Eukaryota</taxon>
        <taxon>Fungi</taxon>
        <taxon>Dikarya</taxon>
        <taxon>Ascomycota</taxon>
        <taxon>Pezizomycotina</taxon>
        <taxon>Dothideomycetes</taxon>
        <taxon>Pleosporomycetidae</taxon>
        <taxon>Pleosporales</taxon>
        <taxon>Pleosporineae</taxon>
        <taxon>Pleosporaceae</taxon>
        <taxon>Alternaria</taxon>
        <taxon>Alternaria sect. Alternaria</taxon>
        <taxon>Alternaria alternata complex</taxon>
    </lineage>
</organism>
<gene>
    <name evidence="1" type="ORF">AA0115_g9821</name>
</gene>
<protein>
    <submittedName>
        <fullName evidence="1">Uncharacterized protein</fullName>
    </submittedName>
</protein>
<evidence type="ECO:0000313" key="2">
    <source>
        <dbReference type="Proteomes" id="UP000292340"/>
    </source>
</evidence>
<dbReference type="EMBL" id="PDXB01000033">
    <property type="protein sequence ID" value="RYN21172.1"/>
    <property type="molecule type" value="Genomic_DNA"/>
</dbReference>
<proteinExistence type="predicted"/>
<evidence type="ECO:0000313" key="1">
    <source>
        <dbReference type="EMBL" id="RYN21172.1"/>
    </source>
</evidence>
<dbReference type="AlphaFoldDB" id="A0AB37W5R4"/>
<dbReference type="Proteomes" id="UP000292340">
    <property type="component" value="Unassembled WGS sequence"/>
</dbReference>
<sequence>MENDKEIVASEPVRSEDIERLPTHGTYLDKDEATHLSEEHRQYLLERHGTLELDPIPTMGTADPYNWPQWKASHYEHINWTATNEGHRK</sequence>
<accession>A0AB37W5R4</accession>